<gene>
    <name evidence="1" type="ORF">Zm00014a_022903</name>
</gene>
<reference evidence="1" key="1">
    <citation type="journal article" date="2018" name="Nat. Genet.">
        <title>Extensive intraspecific gene order and gene structural variations between Mo17 and other maize genomes.</title>
        <authorList>
            <person name="Sun S."/>
            <person name="Zhou Y."/>
            <person name="Chen J."/>
            <person name="Shi J."/>
            <person name="Zhao H."/>
            <person name="Zhao H."/>
            <person name="Song W."/>
            <person name="Zhang M."/>
            <person name="Cui Y."/>
            <person name="Dong X."/>
            <person name="Liu H."/>
            <person name="Ma X."/>
            <person name="Jiao Y."/>
            <person name="Wang B."/>
            <person name="Wei X."/>
            <person name="Stein J.C."/>
            <person name="Glaubitz J.C."/>
            <person name="Lu F."/>
            <person name="Yu G."/>
            <person name="Liang C."/>
            <person name="Fengler K."/>
            <person name="Li B."/>
            <person name="Rafalski A."/>
            <person name="Schnable P.S."/>
            <person name="Ware D.H."/>
            <person name="Buckler E.S."/>
            <person name="Lai J."/>
        </authorList>
    </citation>
    <scope>NUCLEOTIDE SEQUENCE [LARGE SCALE GENOMIC DNA]</scope>
    <source>
        <tissue evidence="1">Seedling</tissue>
    </source>
</reference>
<name>A0A3L6DJI5_MAIZE</name>
<sequence length="14" mass="1717">MYVVTATIYYDKIH</sequence>
<comment type="caution">
    <text evidence="1">The sequence shown here is derived from an EMBL/GenBank/DDBJ whole genome shotgun (WGS) entry which is preliminary data.</text>
</comment>
<proteinExistence type="predicted"/>
<accession>A0A3L6DJI5</accession>
<protein>
    <submittedName>
        <fullName evidence="1">Uncharacterized protein</fullName>
    </submittedName>
</protein>
<dbReference type="EMBL" id="NCVQ01000009">
    <property type="protein sequence ID" value="PWZ08377.1"/>
    <property type="molecule type" value="Genomic_DNA"/>
</dbReference>
<evidence type="ECO:0000313" key="1">
    <source>
        <dbReference type="EMBL" id="PWZ08377.1"/>
    </source>
</evidence>
<organism evidence="1">
    <name type="scientific">Zea mays</name>
    <name type="common">Maize</name>
    <dbReference type="NCBI Taxonomy" id="4577"/>
    <lineage>
        <taxon>Eukaryota</taxon>
        <taxon>Viridiplantae</taxon>
        <taxon>Streptophyta</taxon>
        <taxon>Embryophyta</taxon>
        <taxon>Tracheophyta</taxon>
        <taxon>Spermatophyta</taxon>
        <taxon>Magnoliopsida</taxon>
        <taxon>Liliopsida</taxon>
        <taxon>Poales</taxon>
        <taxon>Poaceae</taxon>
        <taxon>PACMAD clade</taxon>
        <taxon>Panicoideae</taxon>
        <taxon>Andropogonodae</taxon>
        <taxon>Andropogoneae</taxon>
        <taxon>Tripsacinae</taxon>
        <taxon>Zea</taxon>
    </lineage>
</organism>
<dbReference type="Proteomes" id="UP000251960">
    <property type="component" value="Chromosome 8"/>
</dbReference>